<dbReference type="PROSITE" id="PS01081">
    <property type="entry name" value="HTH_TETR_1"/>
    <property type="match status" value="1"/>
</dbReference>
<dbReference type="PROSITE" id="PS50977">
    <property type="entry name" value="HTH_TETR_2"/>
    <property type="match status" value="1"/>
</dbReference>
<dbReference type="PANTHER" id="PTHR30055:SF234">
    <property type="entry name" value="HTH-TYPE TRANSCRIPTIONAL REGULATOR BETI"/>
    <property type="match status" value="1"/>
</dbReference>
<dbReference type="PANTHER" id="PTHR30055">
    <property type="entry name" value="HTH-TYPE TRANSCRIPTIONAL REGULATOR RUTR"/>
    <property type="match status" value="1"/>
</dbReference>
<dbReference type="RefSeq" id="WP_073716414.1">
    <property type="nucleotide sequence ID" value="NZ_MQVR01000025.1"/>
</dbReference>
<name>A0A1Q5Q2U1_9ACTO</name>
<comment type="caution">
    <text evidence="6">The sequence shown here is derived from an EMBL/GenBank/DDBJ whole genome shotgun (WGS) entry which is preliminary data.</text>
</comment>
<evidence type="ECO:0000256" key="1">
    <source>
        <dbReference type="ARBA" id="ARBA00023015"/>
    </source>
</evidence>
<dbReference type="OrthoDB" id="8688418at2"/>
<dbReference type="InterPro" id="IPR050109">
    <property type="entry name" value="HTH-type_TetR-like_transc_reg"/>
</dbReference>
<evidence type="ECO:0000256" key="2">
    <source>
        <dbReference type="ARBA" id="ARBA00023125"/>
    </source>
</evidence>
<dbReference type="Pfam" id="PF00440">
    <property type="entry name" value="TetR_N"/>
    <property type="match status" value="1"/>
</dbReference>
<dbReference type="InterPro" id="IPR023772">
    <property type="entry name" value="DNA-bd_HTH_TetR-type_CS"/>
</dbReference>
<dbReference type="InterPro" id="IPR009057">
    <property type="entry name" value="Homeodomain-like_sf"/>
</dbReference>
<protein>
    <recommendedName>
        <fullName evidence="5">HTH tetR-type domain-containing protein</fullName>
    </recommendedName>
</protein>
<feature type="DNA-binding region" description="H-T-H motif" evidence="4">
    <location>
        <begin position="36"/>
        <end position="55"/>
    </location>
</feature>
<evidence type="ECO:0000259" key="5">
    <source>
        <dbReference type="PROSITE" id="PS50977"/>
    </source>
</evidence>
<sequence length="206" mass="23198">MTACEGRREENKRRTRAALHEAAIRLVAERGLDEVTTAQIAEAAEVSPRTFFNYFPTKDDALTGADPDRAAAAAEKLRSLPEHLDPWTMLEHTVTDYVINLSQRSELWQLRREVFRRYPHLMSASFGHNREIEEALAEALNPRYDLTQRRLIAALAMRVAGISITQLIAENPAGTANRQAVAKALADNFEFARPSGLPRRDDAPYE</sequence>
<keyword evidence="7" id="KW-1185">Reference proteome</keyword>
<dbReference type="SUPFAM" id="SSF46689">
    <property type="entry name" value="Homeodomain-like"/>
    <property type="match status" value="1"/>
</dbReference>
<evidence type="ECO:0000313" key="7">
    <source>
        <dbReference type="Proteomes" id="UP000185628"/>
    </source>
</evidence>
<proteinExistence type="predicted"/>
<dbReference type="Proteomes" id="UP000185628">
    <property type="component" value="Unassembled WGS sequence"/>
</dbReference>
<dbReference type="GO" id="GO:0003700">
    <property type="term" value="F:DNA-binding transcription factor activity"/>
    <property type="evidence" value="ECO:0007669"/>
    <property type="project" value="TreeGrafter"/>
</dbReference>
<keyword evidence="2 4" id="KW-0238">DNA-binding</keyword>
<keyword evidence="1" id="KW-0805">Transcription regulation</keyword>
<dbReference type="Gene3D" id="1.10.357.10">
    <property type="entry name" value="Tetracycline Repressor, domain 2"/>
    <property type="match status" value="1"/>
</dbReference>
<keyword evidence="3" id="KW-0804">Transcription</keyword>
<evidence type="ECO:0000256" key="3">
    <source>
        <dbReference type="ARBA" id="ARBA00023163"/>
    </source>
</evidence>
<reference evidence="7" key="1">
    <citation type="submission" date="2016-12" db="EMBL/GenBank/DDBJ databases">
        <authorList>
            <person name="Meng X."/>
        </authorList>
    </citation>
    <scope>NUCLEOTIDE SEQUENCE [LARGE SCALE GENOMIC DNA]</scope>
    <source>
        <strain evidence="7">DSM 19116</strain>
    </source>
</reference>
<dbReference type="EMBL" id="MQVR01000025">
    <property type="protein sequence ID" value="OKL54158.1"/>
    <property type="molecule type" value="Genomic_DNA"/>
</dbReference>
<evidence type="ECO:0000313" key="6">
    <source>
        <dbReference type="EMBL" id="OKL54158.1"/>
    </source>
</evidence>
<dbReference type="Gene3D" id="1.10.10.60">
    <property type="entry name" value="Homeodomain-like"/>
    <property type="match status" value="1"/>
</dbReference>
<accession>A0A1Q5Q2U1</accession>
<dbReference type="PRINTS" id="PR00455">
    <property type="entry name" value="HTHTETR"/>
</dbReference>
<feature type="domain" description="HTH tetR-type" evidence="5">
    <location>
        <begin position="13"/>
        <end position="73"/>
    </location>
</feature>
<dbReference type="AlphaFoldDB" id="A0A1Q5Q2U1"/>
<dbReference type="GO" id="GO:0000976">
    <property type="term" value="F:transcription cis-regulatory region binding"/>
    <property type="evidence" value="ECO:0007669"/>
    <property type="project" value="TreeGrafter"/>
</dbReference>
<gene>
    <name evidence="6" type="ORF">BSZ39_05730</name>
</gene>
<dbReference type="InterPro" id="IPR001647">
    <property type="entry name" value="HTH_TetR"/>
</dbReference>
<evidence type="ECO:0000256" key="4">
    <source>
        <dbReference type="PROSITE-ProRule" id="PRU00335"/>
    </source>
</evidence>
<organism evidence="6 7">
    <name type="scientific">Bowdeniella nasicola</name>
    <dbReference type="NCBI Taxonomy" id="208480"/>
    <lineage>
        <taxon>Bacteria</taxon>
        <taxon>Bacillati</taxon>
        <taxon>Actinomycetota</taxon>
        <taxon>Actinomycetes</taxon>
        <taxon>Actinomycetales</taxon>
        <taxon>Actinomycetaceae</taxon>
        <taxon>Bowdeniella</taxon>
    </lineage>
</organism>